<dbReference type="InterPro" id="IPR029058">
    <property type="entry name" value="AB_hydrolase_fold"/>
</dbReference>
<dbReference type="InterPro" id="IPR000801">
    <property type="entry name" value="Esterase-like"/>
</dbReference>
<keyword evidence="3" id="KW-1185">Reference proteome</keyword>
<comment type="caution">
    <text evidence="2">The sequence shown here is derived from an EMBL/GenBank/DDBJ whole genome shotgun (WGS) entry which is preliminary data.</text>
</comment>
<dbReference type="InterPro" id="IPR050583">
    <property type="entry name" value="Mycobacterial_A85_antigen"/>
</dbReference>
<reference evidence="2 3" key="1">
    <citation type="submission" date="2019-11" db="EMBL/GenBank/DDBJ databases">
        <title>Paenibacillus monticola sp. nov., a novel PGPR strain isolated from mountain sample in China.</title>
        <authorList>
            <person name="Zhao Q."/>
            <person name="Li H.-P."/>
            <person name="Zhang J.-L."/>
        </authorList>
    </citation>
    <scope>NUCLEOTIDE SEQUENCE [LARGE SCALE GENOMIC DNA]</scope>
    <source>
        <strain evidence="2 3">LC-T2</strain>
    </source>
</reference>
<feature type="signal peptide" evidence="1">
    <location>
        <begin position="1"/>
        <end position="27"/>
    </location>
</feature>
<dbReference type="Proteomes" id="UP000463051">
    <property type="component" value="Unassembled WGS sequence"/>
</dbReference>
<accession>A0A7X2L1H4</accession>
<evidence type="ECO:0000256" key="1">
    <source>
        <dbReference type="SAM" id="SignalP"/>
    </source>
</evidence>
<protein>
    <submittedName>
        <fullName evidence="2">Esterase</fullName>
    </submittedName>
</protein>
<sequence>MKIGCIAIVCFLLLGSLVSGCSNEEQAETTNAANAAIISEPTNAPAEGTSPNVQKVSFYSEALSKDMRFNIYLPIGYQSENKYPVLYLIHGYGSNETMWLSGLGLDKTADTLQNEGKIKPLIIVTPQIDNSYGFNSTSAGNYSDYLVKDLIQYVDSHYSTDATRESRYIGGLSMGGWAALYNAFTHPELFSKVGGHSPGLWVDDWTNTGDLKNWIYPSDEIRAQRDPILLAETQDLLGISVYLDCGDQDSYKFYLGTEALYKKLQSQNVKSEYHRSPGGHDDIYWRTHASEYLLFYAGK</sequence>
<dbReference type="PROSITE" id="PS51257">
    <property type="entry name" value="PROKAR_LIPOPROTEIN"/>
    <property type="match status" value="1"/>
</dbReference>
<dbReference type="EMBL" id="WJXB01000002">
    <property type="protein sequence ID" value="MRN52311.1"/>
    <property type="molecule type" value="Genomic_DNA"/>
</dbReference>
<dbReference type="Pfam" id="PF00756">
    <property type="entry name" value="Esterase"/>
    <property type="match status" value="1"/>
</dbReference>
<keyword evidence="1" id="KW-0732">Signal</keyword>
<organism evidence="2 3">
    <name type="scientific">Paenibacillus monticola</name>
    <dbReference type="NCBI Taxonomy" id="2666075"/>
    <lineage>
        <taxon>Bacteria</taxon>
        <taxon>Bacillati</taxon>
        <taxon>Bacillota</taxon>
        <taxon>Bacilli</taxon>
        <taxon>Bacillales</taxon>
        <taxon>Paenibacillaceae</taxon>
        <taxon>Paenibacillus</taxon>
    </lineage>
</organism>
<dbReference type="PANTHER" id="PTHR48098:SF1">
    <property type="entry name" value="DIACYLGLYCEROL ACYLTRANSFERASE_MYCOLYLTRANSFERASE AG85A"/>
    <property type="match status" value="1"/>
</dbReference>
<dbReference type="SUPFAM" id="SSF53474">
    <property type="entry name" value="alpha/beta-Hydrolases"/>
    <property type="match status" value="1"/>
</dbReference>
<name>A0A7X2L1H4_9BACL</name>
<proteinExistence type="predicted"/>
<dbReference type="AlphaFoldDB" id="A0A7X2L1H4"/>
<gene>
    <name evidence="2" type="ORF">GJB61_04800</name>
</gene>
<dbReference type="PANTHER" id="PTHR48098">
    <property type="entry name" value="ENTEROCHELIN ESTERASE-RELATED"/>
    <property type="match status" value="1"/>
</dbReference>
<evidence type="ECO:0000313" key="2">
    <source>
        <dbReference type="EMBL" id="MRN52311.1"/>
    </source>
</evidence>
<evidence type="ECO:0000313" key="3">
    <source>
        <dbReference type="Proteomes" id="UP000463051"/>
    </source>
</evidence>
<dbReference type="RefSeq" id="WP_154117349.1">
    <property type="nucleotide sequence ID" value="NZ_WJXB01000002.1"/>
</dbReference>
<dbReference type="Gene3D" id="3.40.50.1820">
    <property type="entry name" value="alpha/beta hydrolase"/>
    <property type="match status" value="1"/>
</dbReference>
<feature type="chain" id="PRO_5030677985" evidence="1">
    <location>
        <begin position="28"/>
        <end position="299"/>
    </location>
</feature>